<keyword evidence="2" id="KW-1185">Reference proteome</keyword>
<organism evidence="1 2">
    <name type="scientific">Ancylostoma ceylanicum</name>
    <dbReference type="NCBI Taxonomy" id="53326"/>
    <lineage>
        <taxon>Eukaryota</taxon>
        <taxon>Metazoa</taxon>
        <taxon>Ecdysozoa</taxon>
        <taxon>Nematoda</taxon>
        <taxon>Chromadorea</taxon>
        <taxon>Rhabditida</taxon>
        <taxon>Rhabditina</taxon>
        <taxon>Rhabditomorpha</taxon>
        <taxon>Strongyloidea</taxon>
        <taxon>Ancylostomatidae</taxon>
        <taxon>Ancylostomatinae</taxon>
        <taxon>Ancylostoma</taxon>
    </lineage>
</organism>
<comment type="caution">
    <text evidence="1">The sequence shown here is derived from an EMBL/GenBank/DDBJ whole genome shotgun (WGS) entry which is preliminary data.</text>
</comment>
<dbReference type="AlphaFoldDB" id="A0A016V7W7"/>
<evidence type="ECO:0000313" key="1">
    <source>
        <dbReference type="EMBL" id="EYC23376.1"/>
    </source>
</evidence>
<gene>
    <name evidence="1" type="primary">Acey_s0015.g2616</name>
    <name evidence="1" type="ORF">Y032_0015g2616</name>
</gene>
<evidence type="ECO:0000313" key="2">
    <source>
        <dbReference type="Proteomes" id="UP000024635"/>
    </source>
</evidence>
<name>A0A016V7W7_9BILA</name>
<accession>A0A016V7W7</accession>
<dbReference type="Proteomes" id="UP000024635">
    <property type="component" value="Unassembled WGS sequence"/>
</dbReference>
<sequence length="87" mass="9718">MDQVLSRETVLQTVFGILCAPDCNCYVYIKPAAQRGINLIMSTVCTDEASVLKPYFLPCIFIPLLIRKCKHPNLDLVNVLESMANPC</sequence>
<protein>
    <submittedName>
        <fullName evidence="1">Uncharacterized protein</fullName>
    </submittedName>
</protein>
<dbReference type="EMBL" id="JARK01001351">
    <property type="protein sequence ID" value="EYC23376.1"/>
    <property type="molecule type" value="Genomic_DNA"/>
</dbReference>
<proteinExistence type="predicted"/>
<reference evidence="2" key="1">
    <citation type="journal article" date="2015" name="Nat. Genet.">
        <title>The genome and transcriptome of the zoonotic hookworm Ancylostoma ceylanicum identify infection-specific gene families.</title>
        <authorList>
            <person name="Schwarz E.M."/>
            <person name="Hu Y."/>
            <person name="Antoshechkin I."/>
            <person name="Miller M.M."/>
            <person name="Sternberg P.W."/>
            <person name="Aroian R.V."/>
        </authorList>
    </citation>
    <scope>NUCLEOTIDE SEQUENCE</scope>
    <source>
        <strain evidence="2">HY135</strain>
    </source>
</reference>